<evidence type="ECO:0000313" key="5">
    <source>
        <dbReference type="Proteomes" id="UP001434337"/>
    </source>
</evidence>
<dbReference type="SUPFAM" id="SSF53613">
    <property type="entry name" value="Ribokinase-like"/>
    <property type="match status" value="1"/>
</dbReference>
<sequence length="318" mass="31745">MPRIIHTGQALVDAVARVPALPARGQNVMASSWELAAAGSVNILVAAARSGATCVQAGVVGTGRNGDLVRAALAAEGITWSAEAIPDADTGLCLVLVEPDGERTFVTTLGAERRLSVAALDRSAPRPGDLICVTGYSLAVEATRAPLEAWLADLPAGVAVVLDPGAVFAGLSDATRAAMLGRTTVWTSNLAEAEAILAGTETGTGTGARGMAATAAAVSRLLAPGGVAIVRDGPAGCAVHAGGQTTLVPGFPQEAVDTNGAGDAHTGVLLAELARGTGWVVACRRANVGGAIKVTRSGPATAPTGAEIDAFWAAWPRP</sequence>
<keyword evidence="5" id="KW-1185">Reference proteome</keyword>
<evidence type="ECO:0000313" key="4">
    <source>
        <dbReference type="EMBL" id="WZW97591.1"/>
    </source>
</evidence>
<protein>
    <submittedName>
        <fullName evidence="4">PfkB family carbohydrate kinase</fullName>
    </submittedName>
</protein>
<organism evidence="4 5">
    <name type="scientific">Propioniciclava soli</name>
    <dbReference type="NCBI Taxonomy" id="2775081"/>
    <lineage>
        <taxon>Bacteria</taxon>
        <taxon>Bacillati</taxon>
        <taxon>Actinomycetota</taxon>
        <taxon>Actinomycetes</taxon>
        <taxon>Propionibacteriales</taxon>
        <taxon>Propionibacteriaceae</taxon>
        <taxon>Propioniciclava</taxon>
    </lineage>
</organism>
<dbReference type="Gene3D" id="3.40.1190.20">
    <property type="match status" value="1"/>
</dbReference>
<keyword evidence="1" id="KW-0808">Transferase</keyword>
<evidence type="ECO:0000259" key="3">
    <source>
        <dbReference type="Pfam" id="PF00294"/>
    </source>
</evidence>
<evidence type="ECO:0000256" key="1">
    <source>
        <dbReference type="ARBA" id="ARBA00022679"/>
    </source>
</evidence>
<name>A0ABZ3C4X9_9ACTN</name>
<keyword evidence="2 4" id="KW-0418">Kinase</keyword>
<reference evidence="4 5" key="1">
    <citation type="journal article" date="2023" name="Environ Microbiome">
        <title>A coral-associated actinobacterium mitigates coral bleaching under heat stress.</title>
        <authorList>
            <person name="Li J."/>
            <person name="Zou Y."/>
            <person name="Li Q."/>
            <person name="Zhang J."/>
            <person name="Bourne D.G."/>
            <person name="Lyu Y."/>
            <person name="Liu C."/>
            <person name="Zhang S."/>
        </authorList>
    </citation>
    <scope>NUCLEOTIDE SEQUENCE [LARGE SCALE GENOMIC DNA]</scope>
    <source>
        <strain evidence="4 5">SCSIO 13291</strain>
    </source>
</reference>
<dbReference type="Pfam" id="PF00294">
    <property type="entry name" value="PfkB"/>
    <property type="match status" value="1"/>
</dbReference>
<dbReference type="InterPro" id="IPR011611">
    <property type="entry name" value="PfkB_dom"/>
</dbReference>
<gene>
    <name evidence="4" type="ORF">PCC79_11845</name>
</gene>
<feature type="domain" description="Carbohydrate kinase PfkB" evidence="3">
    <location>
        <begin position="3"/>
        <end position="301"/>
    </location>
</feature>
<dbReference type="InterPro" id="IPR029056">
    <property type="entry name" value="Ribokinase-like"/>
</dbReference>
<dbReference type="EMBL" id="CP115965">
    <property type="protein sequence ID" value="WZW97591.1"/>
    <property type="molecule type" value="Genomic_DNA"/>
</dbReference>
<dbReference type="PANTHER" id="PTHR10584">
    <property type="entry name" value="SUGAR KINASE"/>
    <property type="match status" value="1"/>
</dbReference>
<dbReference type="RefSeq" id="WP_342371941.1">
    <property type="nucleotide sequence ID" value="NZ_CP115965.1"/>
</dbReference>
<proteinExistence type="predicted"/>
<dbReference type="GO" id="GO:0016301">
    <property type="term" value="F:kinase activity"/>
    <property type="evidence" value="ECO:0007669"/>
    <property type="project" value="UniProtKB-KW"/>
</dbReference>
<evidence type="ECO:0000256" key="2">
    <source>
        <dbReference type="ARBA" id="ARBA00022777"/>
    </source>
</evidence>
<dbReference type="Proteomes" id="UP001434337">
    <property type="component" value="Chromosome"/>
</dbReference>
<accession>A0ABZ3C4X9</accession>
<dbReference type="PANTHER" id="PTHR10584:SF166">
    <property type="entry name" value="RIBOKINASE"/>
    <property type="match status" value="1"/>
</dbReference>